<dbReference type="Proteomes" id="UP000586346">
    <property type="component" value="Unassembled WGS sequence"/>
</dbReference>
<evidence type="ECO:0000313" key="11">
    <source>
        <dbReference type="EMBL" id="MBC2646655.1"/>
    </source>
</evidence>
<feature type="domain" description="HD Cas3-type" evidence="10">
    <location>
        <begin position="23"/>
        <end position="219"/>
    </location>
</feature>
<dbReference type="CDD" id="cd09641">
    <property type="entry name" value="Cas3''_I"/>
    <property type="match status" value="1"/>
</dbReference>
<keyword evidence="7" id="KW-0347">Helicase</keyword>
<comment type="similarity">
    <text evidence="1">In the N-terminal section; belongs to the CRISPR-associated nuclease Cas3-HD family.</text>
</comment>
<evidence type="ECO:0000256" key="8">
    <source>
        <dbReference type="ARBA" id="ARBA00022840"/>
    </source>
</evidence>
<dbReference type="Gene3D" id="1.10.3210.30">
    <property type="match status" value="1"/>
</dbReference>
<evidence type="ECO:0000256" key="9">
    <source>
        <dbReference type="ARBA" id="ARBA00023118"/>
    </source>
</evidence>
<protein>
    <submittedName>
        <fullName evidence="11">CRISPR-associated helicase Cas3</fullName>
    </submittedName>
</protein>
<dbReference type="EMBL" id="JACLAH010000002">
    <property type="protein sequence ID" value="MBC2646655.1"/>
    <property type="molecule type" value="Genomic_DNA"/>
</dbReference>
<evidence type="ECO:0000256" key="7">
    <source>
        <dbReference type="ARBA" id="ARBA00022806"/>
    </source>
</evidence>
<keyword evidence="12" id="KW-1185">Reference proteome</keyword>
<evidence type="ECO:0000259" key="10">
    <source>
        <dbReference type="PROSITE" id="PS51643"/>
    </source>
</evidence>
<comment type="similarity">
    <text evidence="2">In the central section; belongs to the CRISPR-associated helicase Cas3 family.</text>
</comment>
<evidence type="ECO:0000256" key="1">
    <source>
        <dbReference type="ARBA" id="ARBA00006847"/>
    </source>
</evidence>
<dbReference type="PANTHER" id="PTHR47963:SF9">
    <property type="entry name" value="CRISPR-ASSOCIATED ENDONUCLEASE_HELICASE CAS3"/>
    <property type="match status" value="1"/>
</dbReference>
<evidence type="ECO:0000256" key="6">
    <source>
        <dbReference type="ARBA" id="ARBA00022801"/>
    </source>
</evidence>
<dbReference type="SUPFAM" id="SSF52540">
    <property type="entry name" value="P-loop containing nucleoside triphosphate hydrolases"/>
    <property type="match status" value="1"/>
</dbReference>
<dbReference type="InterPro" id="IPR006474">
    <property type="entry name" value="Helicase_Cas3_CRISPR-ass_core"/>
</dbReference>
<evidence type="ECO:0000256" key="4">
    <source>
        <dbReference type="ARBA" id="ARBA00022723"/>
    </source>
</evidence>
<dbReference type="RefSeq" id="WP_185654469.1">
    <property type="nucleotide sequence ID" value="NZ_CBDITX010000013.1"/>
</dbReference>
<evidence type="ECO:0000313" key="12">
    <source>
        <dbReference type="Proteomes" id="UP000586346"/>
    </source>
</evidence>
<dbReference type="PROSITE" id="PS51643">
    <property type="entry name" value="HD_CAS3"/>
    <property type="match status" value="1"/>
</dbReference>
<dbReference type="InterPro" id="IPR054712">
    <property type="entry name" value="Cas3-like_dom"/>
</dbReference>
<keyword evidence="8" id="KW-0067">ATP-binding</keyword>
<dbReference type="SMART" id="SM00487">
    <property type="entry name" value="DEXDc"/>
    <property type="match status" value="1"/>
</dbReference>
<dbReference type="NCBIfam" id="TIGR01596">
    <property type="entry name" value="cas3_HD"/>
    <property type="match status" value="1"/>
</dbReference>
<evidence type="ECO:0000256" key="2">
    <source>
        <dbReference type="ARBA" id="ARBA00009046"/>
    </source>
</evidence>
<reference evidence="11 12" key="1">
    <citation type="submission" date="2020-08" db="EMBL/GenBank/DDBJ databases">
        <title>Emergence and comparative genomics analysis of Citrobacter in Fennec fox imported from North Africa to China.</title>
        <authorList>
            <person name="Zheng B."/>
        </authorList>
    </citation>
    <scope>NUCLEOTIDE SEQUENCE [LARGE SCALE GENOMIC DNA]</scope>
    <source>
        <strain evidence="11 12">FF371</strain>
    </source>
</reference>
<dbReference type="InterPro" id="IPR038257">
    <property type="entry name" value="CRISPR-assoc_Cas3_HD_sf"/>
</dbReference>
<dbReference type="Pfam" id="PF18019">
    <property type="entry name" value="Cas3_HD"/>
    <property type="match status" value="1"/>
</dbReference>
<keyword evidence="9" id="KW-0051">Antiviral defense</keyword>
<keyword evidence="3" id="KW-0540">Nuclease</keyword>
<dbReference type="InterPro" id="IPR050547">
    <property type="entry name" value="DEAD_box_RNA_helicases"/>
</dbReference>
<evidence type="ECO:0000256" key="5">
    <source>
        <dbReference type="ARBA" id="ARBA00022741"/>
    </source>
</evidence>
<gene>
    <name evidence="11" type="primary">cas3</name>
    <name evidence="11" type="ORF">H6P72_08460</name>
</gene>
<dbReference type="PANTHER" id="PTHR47963">
    <property type="entry name" value="DEAD-BOX ATP-DEPENDENT RNA HELICASE 47, MITOCHONDRIAL"/>
    <property type="match status" value="1"/>
</dbReference>
<dbReference type="Pfam" id="PF22590">
    <property type="entry name" value="Cas3-like_C_2"/>
    <property type="match status" value="1"/>
</dbReference>
<dbReference type="InterPro" id="IPR014001">
    <property type="entry name" value="Helicase_ATP-bd"/>
</dbReference>
<accession>A0ABR6TTN7</accession>
<name>A0ABR6TTN7_CITBR</name>
<keyword evidence="6" id="KW-0378">Hydrolase</keyword>
<keyword evidence="4" id="KW-0479">Metal-binding</keyword>
<dbReference type="NCBIfam" id="TIGR01587">
    <property type="entry name" value="cas3_core"/>
    <property type="match status" value="1"/>
</dbReference>
<proteinExistence type="inferred from homology"/>
<dbReference type="Gene3D" id="3.40.50.300">
    <property type="entry name" value="P-loop containing nucleotide triphosphate hydrolases"/>
    <property type="match status" value="2"/>
</dbReference>
<organism evidence="11 12">
    <name type="scientific">Citrobacter braakii</name>
    <dbReference type="NCBI Taxonomy" id="57706"/>
    <lineage>
        <taxon>Bacteria</taxon>
        <taxon>Pseudomonadati</taxon>
        <taxon>Pseudomonadota</taxon>
        <taxon>Gammaproteobacteria</taxon>
        <taxon>Enterobacterales</taxon>
        <taxon>Enterobacteriaceae</taxon>
        <taxon>Citrobacter</taxon>
        <taxon>Citrobacter freundii complex</taxon>
    </lineage>
</organism>
<comment type="caution">
    <text evidence="11">The sequence shown here is derived from an EMBL/GenBank/DDBJ whole genome shotgun (WGS) entry which is preliminary data.</text>
</comment>
<evidence type="ECO:0000256" key="3">
    <source>
        <dbReference type="ARBA" id="ARBA00022722"/>
    </source>
</evidence>
<dbReference type="InterPro" id="IPR006483">
    <property type="entry name" value="CRISPR-assoc_Cas3_HD"/>
</dbReference>
<sequence>MANYAPYFAYWGKTSKKENIHDQGDAYHLLPYHCLDVAACGWQMVMRNRFHAADIFAELGFSREEAARWFAWILGLHDIGKFARGFQQLNKTSYPDLVPGISGIGYPERHDSLGYWFWQGLRKAWPNALPALTRESERTLDIWLNVVTGHHGLPPLKDVKGSVAFTPEDKVAAEEWMAALSSLLNVTDFPDRFCDKIWRKKLCQQSWLLAGLTTLADWMGSNQHDFPLVSTVMPDSAYWQRALAQATHALAQLPQLSSVDTHRNPADLFPFIQHLTPLQQSAMDIAISAEGPQLFVLEDVTGAGKTEAALILTQRLMAQGKGDSLYVGLPTMATSNAMFQRLATAYRALFVAEQRPSLVLAHGSSGMSEAFTHSLWSSRNAGQSAYIPDEQAASSTCNIWFADSRKKSLLAEVGVGTLDQALMAAMPFRHQSLRLLGLYRKILLLDEVHAYDSYMVRLLEGLLTFHAAQGGSVIILSATLPSSLRHTLLNAFQRGINGAPVIADQNAGYPWLSHLSSQGVSERYIPTRPEVARRVAVQWLNDPDSARELILRTVESGQCICWIRNTVDDAITVYRQLLDSGLVPPENLLLFHSRFAFIDRMAIENRALEWFGKSSTPTLRRGKVLIATQVVEQSLDLDIDVMISDLAPVDLLIQRAGRLQRHIRDRHGALTGQMPDGRLSPALHILAPEWQPEAESGWLGEHLKGTGYVYEDHACLWRTQAILRDKGEIRMPEDARELVESVYEAWIAAPVGLQAQEDNVYGKDLSVKAAAKQNILDWETGYHRTASMAGWSDDVELSTRLSEPTVDLFLAWRAEGGSLQSYARLEPFSWQQSRLSLRETLWQKIAANAPCLQGEELEHFRHEIHNPNAQVLLLTEGDASAVYSKAWGLSSQHLQ</sequence>
<dbReference type="InterPro" id="IPR027417">
    <property type="entry name" value="P-loop_NTPase"/>
</dbReference>
<keyword evidence="5" id="KW-0547">Nucleotide-binding</keyword>